<dbReference type="PATRIC" id="fig|907488.3.peg.846"/>
<organism evidence="2 3">
    <name type="scientific">Aggregatibacter actinomycetemcomitans serotype e str. SC1083</name>
    <dbReference type="NCBI Taxonomy" id="907488"/>
    <lineage>
        <taxon>Bacteria</taxon>
        <taxon>Pseudomonadati</taxon>
        <taxon>Pseudomonadota</taxon>
        <taxon>Gammaproteobacteria</taxon>
        <taxon>Pasteurellales</taxon>
        <taxon>Pasteurellaceae</taxon>
        <taxon>Aggregatibacter</taxon>
    </lineage>
</organism>
<gene>
    <name evidence="2" type="ORF">SC1083_0859</name>
</gene>
<protein>
    <submittedName>
        <fullName evidence="2">Uncharacterized protein</fullName>
    </submittedName>
</protein>
<evidence type="ECO:0000313" key="3">
    <source>
        <dbReference type="Proteomes" id="UP000005508"/>
    </source>
</evidence>
<proteinExistence type="predicted"/>
<evidence type="ECO:0000256" key="1">
    <source>
        <dbReference type="SAM" id="Coils"/>
    </source>
</evidence>
<dbReference type="Proteomes" id="UP000005508">
    <property type="component" value="Unassembled WGS sequence"/>
</dbReference>
<comment type="caution">
    <text evidence="2">The sequence shown here is derived from an EMBL/GenBank/DDBJ whole genome shotgun (WGS) entry which is preliminary data.</text>
</comment>
<name>G4A7R3_AGGAC</name>
<keyword evidence="1" id="KW-0175">Coiled coil</keyword>
<evidence type="ECO:0000313" key="2">
    <source>
        <dbReference type="EMBL" id="EGY34467.1"/>
    </source>
</evidence>
<dbReference type="AlphaFoldDB" id="G4A7R3"/>
<feature type="coiled-coil region" evidence="1">
    <location>
        <begin position="124"/>
        <end position="151"/>
    </location>
</feature>
<accession>G4A7R3</accession>
<sequence>MQNLQPSLQEKNIDQLFDSLKQDETQLTLAKQAEEALFTDENAKKNTAQMINTFVDDYLNNGRQQPINQWLKSRFDQYPEIWESEQEKIDTVNTIISTIENLVANQVELQKYLDKRKTLESFYQKKLNQVAETYQIDVNELSQEVDASLAEANRKQFGFLTGEVIDVSFEEKPLNEKTIQCAKLNANLNLAFWGIKSAGSRLANAFLGKENLSHAEELQKIIRSAVDTAENKGIQVAISGGVVVSAKKGWIKNAFSGLEVLEKAVGKAGAM</sequence>
<dbReference type="EMBL" id="AEJM01000016">
    <property type="protein sequence ID" value="EGY34467.1"/>
    <property type="molecule type" value="Genomic_DNA"/>
</dbReference>
<dbReference type="RefSeq" id="WP_005556906.1">
    <property type="nucleotide sequence ID" value="NZ_AEJM01000016.1"/>
</dbReference>
<reference evidence="2 3" key="1">
    <citation type="submission" date="2010-10" db="EMBL/GenBank/DDBJ databases">
        <authorList>
            <person name="Chen C."/>
            <person name="Kittichotirat W."/>
            <person name="Asikainen S."/>
            <person name="Bumgarner R."/>
        </authorList>
    </citation>
    <scope>NUCLEOTIDE SEQUENCE [LARGE SCALE GENOMIC DNA]</scope>
    <source>
        <strain evidence="2 3">SC1083</strain>
    </source>
</reference>